<dbReference type="GeneID" id="87894141"/>
<proteinExistence type="predicted"/>
<evidence type="ECO:0000313" key="2">
    <source>
        <dbReference type="Proteomes" id="UP001322138"/>
    </source>
</evidence>
<organism evidence="1 2">
    <name type="scientific">Podospora bellae-mahoneyi</name>
    <dbReference type="NCBI Taxonomy" id="2093777"/>
    <lineage>
        <taxon>Eukaryota</taxon>
        <taxon>Fungi</taxon>
        <taxon>Dikarya</taxon>
        <taxon>Ascomycota</taxon>
        <taxon>Pezizomycotina</taxon>
        <taxon>Sordariomycetes</taxon>
        <taxon>Sordariomycetidae</taxon>
        <taxon>Sordariales</taxon>
        <taxon>Podosporaceae</taxon>
        <taxon>Podospora</taxon>
    </lineage>
</organism>
<keyword evidence="2" id="KW-1185">Reference proteome</keyword>
<comment type="caution">
    <text evidence="1">The sequence shown here is derived from an EMBL/GenBank/DDBJ whole genome shotgun (WGS) entry which is preliminary data.</text>
</comment>
<accession>A0ABR0FZA8</accession>
<sequence length="101" mass="11369">MCQPEIFAEMKSHERWSHRSLSDSLDTIPAIQRNAQTIQQIPHNSFVIMVASNPAFGKSIISLVLSAHANGLHGHYHSSSSPWLQYWCRGLSNRNSTQMHG</sequence>
<evidence type="ECO:0000313" key="1">
    <source>
        <dbReference type="EMBL" id="KAK4648791.1"/>
    </source>
</evidence>
<gene>
    <name evidence="1" type="ORF">QC761_113785</name>
</gene>
<dbReference type="RefSeq" id="XP_062737766.1">
    <property type="nucleotide sequence ID" value="XM_062874659.1"/>
</dbReference>
<dbReference type="EMBL" id="JAFFGZ010000001">
    <property type="protein sequence ID" value="KAK4648791.1"/>
    <property type="molecule type" value="Genomic_DNA"/>
</dbReference>
<name>A0ABR0FZA8_9PEZI</name>
<dbReference type="Proteomes" id="UP001322138">
    <property type="component" value="Unassembled WGS sequence"/>
</dbReference>
<reference evidence="1 2" key="1">
    <citation type="journal article" date="2023" name="bioRxiv">
        <title>High-quality genome assemblies of four members of thePodospora anserinaspecies complex.</title>
        <authorList>
            <person name="Ament-Velasquez S.L."/>
            <person name="Vogan A.A."/>
            <person name="Wallerman O."/>
            <person name="Hartmann F."/>
            <person name="Gautier V."/>
            <person name="Silar P."/>
            <person name="Giraud T."/>
            <person name="Johannesson H."/>
        </authorList>
    </citation>
    <scope>NUCLEOTIDE SEQUENCE [LARGE SCALE GENOMIC DNA]</scope>
    <source>
        <strain evidence="1 2">CBS 112042</strain>
    </source>
</reference>
<protein>
    <submittedName>
        <fullName evidence="1">Uncharacterized protein</fullName>
    </submittedName>
</protein>